<name>A0ABS5APQ8_9PSEU</name>
<gene>
    <name evidence="2" type="ORF">JOF53_007264</name>
</gene>
<accession>A0ABS5APQ8</accession>
<keyword evidence="1" id="KW-0732">Signal</keyword>
<comment type="caution">
    <text evidence="2">The sequence shown here is derived from an EMBL/GenBank/DDBJ whole genome shotgun (WGS) entry which is preliminary data.</text>
</comment>
<evidence type="ECO:0000256" key="1">
    <source>
        <dbReference type="SAM" id="SignalP"/>
    </source>
</evidence>
<evidence type="ECO:0000313" key="3">
    <source>
        <dbReference type="Proteomes" id="UP001519363"/>
    </source>
</evidence>
<keyword evidence="3" id="KW-1185">Reference proteome</keyword>
<proteinExistence type="predicted"/>
<dbReference type="RefSeq" id="WP_086782588.1">
    <property type="nucleotide sequence ID" value="NZ_JAGIOO010000001.1"/>
</dbReference>
<sequence>MRRLLAALLLVPLAACGVQPSGVDNGPDAPTGIAPGITLYFLDAQDRLRPEFRRTGNLGSIAEAVSLLLTGPGSDGLRTGIATTPTTRVYATTGPGLVTVRLPLARYEVSEAGVDQVVCTALGVHVQGGGSAATKVQVDFTIDNGPNGPRTCPR</sequence>
<dbReference type="EMBL" id="JAGIOO010000001">
    <property type="protein sequence ID" value="MBP2478392.1"/>
    <property type="molecule type" value="Genomic_DNA"/>
</dbReference>
<reference evidence="2 3" key="1">
    <citation type="submission" date="2021-03" db="EMBL/GenBank/DDBJ databases">
        <title>Sequencing the genomes of 1000 actinobacteria strains.</title>
        <authorList>
            <person name="Klenk H.-P."/>
        </authorList>
    </citation>
    <scope>NUCLEOTIDE SEQUENCE [LARGE SCALE GENOMIC DNA]</scope>
    <source>
        <strain evidence="2 3">DSM 44580</strain>
    </source>
</reference>
<protein>
    <recommendedName>
        <fullName evidence="4">GerMN domain-containing protein</fullName>
    </recommendedName>
</protein>
<organism evidence="2 3">
    <name type="scientific">Crossiella equi</name>
    <dbReference type="NCBI Taxonomy" id="130796"/>
    <lineage>
        <taxon>Bacteria</taxon>
        <taxon>Bacillati</taxon>
        <taxon>Actinomycetota</taxon>
        <taxon>Actinomycetes</taxon>
        <taxon>Pseudonocardiales</taxon>
        <taxon>Pseudonocardiaceae</taxon>
        <taxon>Crossiella</taxon>
    </lineage>
</organism>
<feature type="chain" id="PRO_5046543924" description="GerMN domain-containing protein" evidence="1">
    <location>
        <begin position="18"/>
        <end position="154"/>
    </location>
</feature>
<evidence type="ECO:0008006" key="4">
    <source>
        <dbReference type="Google" id="ProtNLM"/>
    </source>
</evidence>
<dbReference type="Proteomes" id="UP001519363">
    <property type="component" value="Unassembled WGS sequence"/>
</dbReference>
<feature type="signal peptide" evidence="1">
    <location>
        <begin position="1"/>
        <end position="17"/>
    </location>
</feature>
<evidence type="ECO:0000313" key="2">
    <source>
        <dbReference type="EMBL" id="MBP2478392.1"/>
    </source>
</evidence>